<name>A0A1T8TYA6_9MYCO</name>
<feature type="transmembrane region" description="Helical" evidence="1">
    <location>
        <begin position="123"/>
        <end position="141"/>
    </location>
</feature>
<keyword evidence="1" id="KW-0812">Transmembrane</keyword>
<dbReference type="AlphaFoldDB" id="A0A1T8TYA6"/>
<keyword evidence="1" id="KW-1133">Transmembrane helix</keyword>
<evidence type="ECO:0008006" key="4">
    <source>
        <dbReference type="Google" id="ProtNLM"/>
    </source>
</evidence>
<sequence length="199" mass="21679">MLVWIRLALAPWWIQWLVYSALIFTGGGIPVVIVNRHEPGQWLGWWIGIAIVALGVGLVCSLAARSRAPQLRQMLDGLTPAQYQQAAKAVLSGPIPADPAVQRAAARLAERWISAMSPRFHKVLVWTMAANVVIQLGSSAFGSKINFTTLSSATMFAAMAVFWWLYPPLLEARAQLLAGARPAPLPESGEGWAAMQNRP</sequence>
<feature type="transmembrane region" description="Helical" evidence="1">
    <location>
        <begin position="12"/>
        <end position="33"/>
    </location>
</feature>
<accession>A0A1T8TYA6</accession>
<feature type="transmembrane region" description="Helical" evidence="1">
    <location>
        <begin position="45"/>
        <end position="64"/>
    </location>
</feature>
<evidence type="ECO:0000313" key="3">
    <source>
        <dbReference type="Proteomes" id="UP000190074"/>
    </source>
</evidence>
<dbReference type="EMBL" id="FVGW01000016">
    <property type="protein sequence ID" value="SKM85576.1"/>
    <property type="molecule type" value="Genomic_DNA"/>
</dbReference>
<dbReference type="Proteomes" id="UP000190074">
    <property type="component" value="Unassembled WGS sequence"/>
</dbReference>
<evidence type="ECO:0000313" key="2">
    <source>
        <dbReference type="EMBL" id="SKM85576.1"/>
    </source>
</evidence>
<reference evidence="2 3" key="1">
    <citation type="submission" date="2016-11" db="EMBL/GenBank/DDBJ databases">
        <authorList>
            <consortium name="Pathogen Informatics"/>
        </authorList>
    </citation>
    <scope>NUCLEOTIDE SEQUENCE [LARGE SCALE GENOMIC DNA]</scope>
    <source>
        <strain evidence="2 3">911</strain>
    </source>
</reference>
<proteinExistence type="predicted"/>
<keyword evidence="1" id="KW-0472">Membrane</keyword>
<gene>
    <name evidence="2" type="ORF">SAMEA2259716_05316</name>
</gene>
<evidence type="ECO:0000256" key="1">
    <source>
        <dbReference type="SAM" id="Phobius"/>
    </source>
</evidence>
<protein>
    <recommendedName>
        <fullName evidence="4">Transmembrane protein</fullName>
    </recommendedName>
</protein>
<feature type="transmembrane region" description="Helical" evidence="1">
    <location>
        <begin position="147"/>
        <end position="166"/>
    </location>
</feature>
<organism evidence="2 3">
    <name type="scientific">Mycobacteroides abscessus subsp. massiliense</name>
    <dbReference type="NCBI Taxonomy" id="1962118"/>
    <lineage>
        <taxon>Bacteria</taxon>
        <taxon>Bacillati</taxon>
        <taxon>Actinomycetota</taxon>
        <taxon>Actinomycetes</taxon>
        <taxon>Mycobacteriales</taxon>
        <taxon>Mycobacteriaceae</taxon>
        <taxon>Mycobacteroides</taxon>
        <taxon>Mycobacteroides abscessus</taxon>
    </lineage>
</organism>